<keyword evidence="1" id="KW-0812">Transmembrane</keyword>
<dbReference type="HOGENOM" id="CLU_501526_0_0_1"/>
<evidence type="ECO:0000256" key="1">
    <source>
        <dbReference type="SAM" id="Phobius"/>
    </source>
</evidence>
<feature type="transmembrane region" description="Helical" evidence="1">
    <location>
        <begin position="76"/>
        <end position="99"/>
    </location>
</feature>
<protein>
    <submittedName>
        <fullName evidence="2">Uncharacterized protein</fullName>
    </submittedName>
</protein>
<keyword evidence="1" id="KW-0472">Membrane</keyword>
<organism evidence="2">
    <name type="scientific">Colletotrichum fructicola (strain Nara gc5)</name>
    <name type="common">Anthracnose fungus</name>
    <name type="synonym">Colletotrichum gloeosporioides (strain Nara gc5)</name>
    <dbReference type="NCBI Taxonomy" id="1213859"/>
    <lineage>
        <taxon>Eukaryota</taxon>
        <taxon>Fungi</taxon>
        <taxon>Dikarya</taxon>
        <taxon>Ascomycota</taxon>
        <taxon>Pezizomycotina</taxon>
        <taxon>Sordariomycetes</taxon>
        <taxon>Hypocreomycetidae</taxon>
        <taxon>Glomerellales</taxon>
        <taxon>Glomerellaceae</taxon>
        <taxon>Colletotrichum</taxon>
        <taxon>Colletotrichum gloeosporioides species complex</taxon>
    </lineage>
</organism>
<feature type="transmembrane region" description="Helical" evidence="1">
    <location>
        <begin position="229"/>
        <end position="248"/>
    </location>
</feature>
<feature type="transmembrane region" description="Helical" evidence="1">
    <location>
        <begin position="6"/>
        <end position="25"/>
    </location>
</feature>
<feature type="transmembrane region" description="Helical" evidence="1">
    <location>
        <begin position="254"/>
        <end position="271"/>
    </location>
</feature>
<evidence type="ECO:0000313" key="2">
    <source>
        <dbReference type="EMBL" id="ELA29641.1"/>
    </source>
</evidence>
<dbReference type="EMBL" id="KB020842">
    <property type="protein sequence ID" value="ELA29641.1"/>
    <property type="molecule type" value="Genomic_DNA"/>
</dbReference>
<dbReference type="AlphaFoldDB" id="L2FU82"/>
<reference evidence="2" key="1">
    <citation type="submission" date="2012-08" db="EMBL/GenBank/DDBJ databases">
        <title>Genome analysis of Colletotrichum orbiculare and Colletotrichum fructicola.</title>
        <authorList>
            <person name="Gan P.H.P."/>
            <person name="Ikeda K."/>
            <person name="Irieda H."/>
            <person name="Narusaka M."/>
            <person name="O'Connell R.J."/>
            <person name="Narusaka Y."/>
            <person name="Takano Y."/>
            <person name="Kubo Y."/>
            <person name="Shirasu K."/>
        </authorList>
    </citation>
    <scope>NUCLEOTIDE SEQUENCE</scope>
    <source>
        <strain evidence="2">Nara gc5</strain>
    </source>
</reference>
<keyword evidence="1" id="KW-1133">Transmembrane helix</keyword>
<proteinExistence type="predicted"/>
<feature type="transmembrane region" description="Helical" evidence="1">
    <location>
        <begin position="178"/>
        <end position="200"/>
    </location>
</feature>
<name>L2FU82_COLFN</name>
<sequence>MNAETPYLCVLVFNLGCWMLLTRVFPLIRWVEATFVIDRQLIKDANDTGLRFLSVHLDEALSKDDRSLNGFNPPRTLRFTVGLVVLIENLVIMLLPLAGDQTSLASVARQAGRLCFLNILPLCLLAIPETSVMSHLMRQCREQWFWAHVFFGWLVAFQAAIHAIGIMCLTSTLSNVRWRTWATGLTSGILLVLLVIFSAWRQHLQIAISKVFLGAGSVEKSTDLSRSIVAHWVLGTVLAGVMIAHAVFNLTWALVSTIASSVGLLVGVCITRKASLSSAVSHYAVENSTKPGGPREPQVHVLEVGINTGSGTTTGEWYYFKVDNVPIRVARLERRERRDGAGYDLIAVLLMSRDAGATADPDVRGPYLIPLAAPVATNRPLRVIALDSGVVEAQQYLAWRCELKRVEAACTSLVWLNENPVFLKTWITNAGFEKKSQIRIVCFGRSRRVIDGLERVEPQSTDAEKWLIEGVKSNVIALSKSESIQEVLREEMPFTDDTYFIGEHFRSYDMSLIPFDEERKAEAKIVAGIQTIAKVHHGRRMLE</sequence>
<feature type="transmembrane region" description="Helical" evidence="1">
    <location>
        <begin position="144"/>
        <end position="166"/>
    </location>
</feature>
<gene>
    <name evidence="2" type="ORF">CGGC5_9940</name>
</gene>
<accession>L2FU82</accession>